<proteinExistence type="predicted"/>
<dbReference type="EMBL" id="CP000308">
    <property type="protein sequence ID" value="ABG15127.1"/>
    <property type="molecule type" value="Genomic_DNA"/>
</dbReference>
<feature type="transmembrane region" description="Helical" evidence="1">
    <location>
        <begin position="20"/>
        <end position="41"/>
    </location>
</feature>
<protein>
    <submittedName>
        <fullName evidence="2">Uncharacterized protein</fullName>
    </submittedName>
</protein>
<keyword evidence="1" id="KW-0812">Transmembrane</keyword>
<evidence type="ECO:0000313" key="3">
    <source>
        <dbReference type="Proteomes" id="UP000001971"/>
    </source>
</evidence>
<dbReference type="AlphaFoldDB" id="A0A0H2YBZ9"/>
<gene>
    <name evidence="2" type="ordered locus">YPA_3165</name>
</gene>
<sequence>MQFSTFIYDIHNALFNLKPIKMAILFIIIITFYYYFLLVTLDFTF</sequence>
<organism evidence="2 3">
    <name type="scientific">Yersinia pestis bv. Antiqua (strain Antiqua)</name>
    <dbReference type="NCBI Taxonomy" id="360102"/>
    <lineage>
        <taxon>Bacteria</taxon>
        <taxon>Pseudomonadati</taxon>
        <taxon>Pseudomonadota</taxon>
        <taxon>Gammaproteobacteria</taxon>
        <taxon>Enterobacterales</taxon>
        <taxon>Yersiniaceae</taxon>
        <taxon>Yersinia</taxon>
    </lineage>
</organism>
<dbReference type="Proteomes" id="UP000001971">
    <property type="component" value="Chromosome"/>
</dbReference>
<accession>A0A0H2YBZ9</accession>
<evidence type="ECO:0000313" key="2">
    <source>
        <dbReference type="EMBL" id="ABG15127.1"/>
    </source>
</evidence>
<evidence type="ECO:0000256" key="1">
    <source>
        <dbReference type="SAM" id="Phobius"/>
    </source>
</evidence>
<dbReference type="KEGG" id="ypa:YPA_3165"/>
<keyword evidence="1" id="KW-1133">Transmembrane helix</keyword>
<reference evidence="2 3" key="1">
    <citation type="journal article" date="2006" name="J. Bacteriol.">
        <title>Complete genome sequence of Yersinia pestis strains Antiqua and Nepal516: evidence of gene reduction in an emerging pathogen.</title>
        <authorList>
            <person name="Chain P.S."/>
            <person name="Hu P."/>
            <person name="Malfatti S.A."/>
            <person name="Radnedge L."/>
            <person name="Larimer F."/>
            <person name="Vergez L.M."/>
            <person name="Worsham P."/>
            <person name="Chu M.C."/>
            <person name="Andersen G.L."/>
        </authorList>
    </citation>
    <scope>NUCLEOTIDE SEQUENCE [LARGE SCALE GENOMIC DNA]</scope>
    <source>
        <strain evidence="2 3">Antiqua</strain>
    </source>
</reference>
<keyword evidence="1" id="KW-0472">Membrane</keyword>
<name>A0A0H2YBZ9_YERPA</name>